<dbReference type="Pfam" id="PF00440">
    <property type="entry name" value="TetR_N"/>
    <property type="match status" value="1"/>
</dbReference>
<feature type="domain" description="HTH tetR-type" evidence="3">
    <location>
        <begin position="7"/>
        <end position="67"/>
    </location>
</feature>
<proteinExistence type="predicted"/>
<evidence type="ECO:0000313" key="4">
    <source>
        <dbReference type="EMBL" id="REG44573.1"/>
    </source>
</evidence>
<dbReference type="Proteomes" id="UP000256794">
    <property type="component" value="Unassembled WGS sequence"/>
</dbReference>
<evidence type="ECO:0000256" key="1">
    <source>
        <dbReference type="ARBA" id="ARBA00023125"/>
    </source>
</evidence>
<dbReference type="InterPro" id="IPR050109">
    <property type="entry name" value="HTH-type_TetR-like_transc_reg"/>
</dbReference>
<feature type="DNA-binding region" description="H-T-H motif" evidence="2">
    <location>
        <begin position="30"/>
        <end position="49"/>
    </location>
</feature>
<dbReference type="PROSITE" id="PS50977">
    <property type="entry name" value="HTH_TETR_2"/>
    <property type="match status" value="1"/>
</dbReference>
<dbReference type="Gene3D" id="1.10.357.10">
    <property type="entry name" value="Tetracycline Repressor, domain 2"/>
    <property type="match status" value="1"/>
</dbReference>
<dbReference type="GO" id="GO:0000976">
    <property type="term" value="F:transcription cis-regulatory region binding"/>
    <property type="evidence" value="ECO:0007669"/>
    <property type="project" value="TreeGrafter"/>
</dbReference>
<keyword evidence="5" id="KW-1185">Reference proteome</keyword>
<keyword evidence="1 2" id="KW-0238">DNA-binding</keyword>
<dbReference type="PANTHER" id="PTHR30055">
    <property type="entry name" value="HTH-TYPE TRANSCRIPTIONAL REGULATOR RUTR"/>
    <property type="match status" value="1"/>
</dbReference>
<evidence type="ECO:0000313" key="5">
    <source>
        <dbReference type="Proteomes" id="UP000256794"/>
    </source>
</evidence>
<comment type="caution">
    <text evidence="4">The sequence shown here is derived from an EMBL/GenBank/DDBJ whole genome shotgun (WGS) entry which is preliminary data.</text>
</comment>
<name>A0AAQ0HGP1_PARVE</name>
<accession>A0AAQ0HGP1</accession>
<evidence type="ECO:0000256" key="2">
    <source>
        <dbReference type="PROSITE-ProRule" id="PRU00335"/>
    </source>
</evidence>
<evidence type="ECO:0000259" key="3">
    <source>
        <dbReference type="PROSITE" id="PS50977"/>
    </source>
</evidence>
<dbReference type="SUPFAM" id="SSF46689">
    <property type="entry name" value="Homeodomain-like"/>
    <property type="match status" value="1"/>
</dbReference>
<reference evidence="4 5" key="1">
    <citation type="submission" date="2018-08" db="EMBL/GenBank/DDBJ databases">
        <title>Genomic Encyclopedia of Archaeal and Bacterial Type Strains, Phase II (KMG-II): from individual species to whole genera.</title>
        <authorList>
            <person name="Goeker M."/>
        </authorList>
    </citation>
    <scope>NUCLEOTIDE SEQUENCE [LARGE SCALE GENOMIC DNA]</scope>
    <source>
        <strain evidence="4 5">DSM 582</strain>
    </source>
</reference>
<dbReference type="EMBL" id="QUMX01000022">
    <property type="protein sequence ID" value="REG44573.1"/>
    <property type="molecule type" value="Genomic_DNA"/>
</dbReference>
<dbReference type="RefSeq" id="WP_036750551.1">
    <property type="nucleotide sequence ID" value="NZ_CP035286.1"/>
</dbReference>
<sequence>MAQVLKEDLRARILQAAGSEFAARGFAAARLADIARQAGTTASNLYKYAPDKEALFLQVVPPELAARHMDLLRARLAGFERGEAWTLLTADGSAAAAGLLAFWASHRHAVAILMSNAQGTRYETMRERMIEEMATRAMLRFPRGDDPALAFVLRRIFSATLDTISAILRQYERPEDIGEAIRHFWRFQLAGLQALLVEGSRETGQT</sequence>
<protein>
    <submittedName>
        <fullName evidence="4">TetR family transcriptional regulator</fullName>
    </submittedName>
</protein>
<dbReference type="PRINTS" id="PR00455">
    <property type="entry name" value="HTHTETR"/>
</dbReference>
<dbReference type="InterPro" id="IPR009057">
    <property type="entry name" value="Homeodomain-like_sf"/>
</dbReference>
<organism evidence="4 5">
    <name type="scientific">Paracoccus versutus</name>
    <name type="common">Thiobacillus versutus</name>
    <dbReference type="NCBI Taxonomy" id="34007"/>
    <lineage>
        <taxon>Bacteria</taxon>
        <taxon>Pseudomonadati</taxon>
        <taxon>Pseudomonadota</taxon>
        <taxon>Alphaproteobacteria</taxon>
        <taxon>Rhodobacterales</taxon>
        <taxon>Paracoccaceae</taxon>
        <taxon>Paracoccus</taxon>
    </lineage>
</organism>
<gene>
    <name evidence="4" type="ORF">ATH84_102242</name>
</gene>
<dbReference type="AlphaFoldDB" id="A0AAQ0HGP1"/>
<dbReference type="PANTHER" id="PTHR30055:SF223">
    <property type="entry name" value="HTH-TYPE TRANSCRIPTIONAL REGULATOR UIDR"/>
    <property type="match status" value="1"/>
</dbReference>
<dbReference type="InterPro" id="IPR001647">
    <property type="entry name" value="HTH_TetR"/>
</dbReference>
<dbReference type="GO" id="GO:0003700">
    <property type="term" value="F:DNA-binding transcription factor activity"/>
    <property type="evidence" value="ECO:0007669"/>
    <property type="project" value="TreeGrafter"/>
</dbReference>